<reference evidence="3" key="1">
    <citation type="journal article" date="2019" name="Int. J. Syst. Evol. Microbiol.">
        <title>The Global Catalogue of Microorganisms (GCM) 10K type strain sequencing project: providing services to taxonomists for standard genome sequencing and annotation.</title>
        <authorList>
            <consortium name="The Broad Institute Genomics Platform"/>
            <consortium name="The Broad Institute Genome Sequencing Center for Infectious Disease"/>
            <person name="Wu L."/>
            <person name="Ma J."/>
        </authorList>
    </citation>
    <scope>NUCLEOTIDE SEQUENCE [LARGE SCALE GENOMIC DNA]</scope>
    <source>
        <strain evidence="3">JCM 16722</strain>
    </source>
</reference>
<evidence type="ECO:0008006" key="4">
    <source>
        <dbReference type="Google" id="ProtNLM"/>
    </source>
</evidence>
<keyword evidence="1" id="KW-0812">Transmembrane</keyword>
<dbReference type="RefSeq" id="WP_257087657.1">
    <property type="nucleotide sequence ID" value="NZ_BAAAZK010000009.1"/>
</dbReference>
<dbReference type="Proteomes" id="UP001500167">
    <property type="component" value="Unassembled WGS sequence"/>
</dbReference>
<protein>
    <recommendedName>
        <fullName evidence="4">ABC transporter permease</fullName>
    </recommendedName>
</protein>
<proteinExistence type="predicted"/>
<comment type="caution">
    <text evidence="2">The sequence shown here is derived from an EMBL/GenBank/DDBJ whole genome shotgun (WGS) entry which is preliminary data.</text>
</comment>
<gene>
    <name evidence="2" type="ORF">GCM10022218_48030</name>
</gene>
<keyword evidence="1" id="KW-1133">Transmembrane helix</keyword>
<organism evidence="2 3">
    <name type="scientific">Sphingobacterium ginsenosidimutans</name>
    <dbReference type="NCBI Taxonomy" id="687845"/>
    <lineage>
        <taxon>Bacteria</taxon>
        <taxon>Pseudomonadati</taxon>
        <taxon>Bacteroidota</taxon>
        <taxon>Sphingobacteriia</taxon>
        <taxon>Sphingobacteriales</taxon>
        <taxon>Sphingobacteriaceae</taxon>
        <taxon>Sphingobacterium</taxon>
    </lineage>
</organism>
<dbReference type="EMBL" id="BAAAZK010000009">
    <property type="protein sequence ID" value="GAA4185727.1"/>
    <property type="molecule type" value="Genomic_DNA"/>
</dbReference>
<evidence type="ECO:0000256" key="1">
    <source>
        <dbReference type="SAM" id="Phobius"/>
    </source>
</evidence>
<evidence type="ECO:0000313" key="2">
    <source>
        <dbReference type="EMBL" id="GAA4185727.1"/>
    </source>
</evidence>
<evidence type="ECO:0000313" key="3">
    <source>
        <dbReference type="Proteomes" id="UP001500167"/>
    </source>
</evidence>
<keyword evidence="1" id="KW-0472">Membrane</keyword>
<keyword evidence="3" id="KW-1185">Reference proteome</keyword>
<name>A0ABP8ALD3_9SPHI</name>
<feature type="transmembrane region" description="Helical" evidence="1">
    <location>
        <begin position="16"/>
        <end position="38"/>
    </location>
</feature>
<sequence>MSEINFLLRDKNRRKFFFKCILIGLPVLISLALLINYMEDSSAAKGTPNDKGGMDYYFRDAVTETAPDVLCKLIPMYPNGKITYYNFSTDQTDNPAGDLFLFTADSFEKVKAFYQEKGKIVDDGTDTFVCDIGGKKITLSKFTTKEDDPVQGENKINISF</sequence>
<accession>A0ABP8ALD3</accession>